<reference evidence="1 2" key="1">
    <citation type="journal article" date="2022" name="Nat. Ecol. Evol.">
        <title>A masculinizing supergene underlies an exaggerated male reproductive morph in a spider.</title>
        <authorList>
            <person name="Hendrickx F."/>
            <person name="De Corte Z."/>
            <person name="Sonet G."/>
            <person name="Van Belleghem S.M."/>
            <person name="Kostlbacher S."/>
            <person name="Vangestel C."/>
        </authorList>
    </citation>
    <scope>NUCLEOTIDE SEQUENCE [LARGE SCALE GENOMIC DNA]</scope>
    <source>
        <strain evidence="1">W744_W776</strain>
    </source>
</reference>
<proteinExistence type="predicted"/>
<feature type="non-terminal residue" evidence="1">
    <location>
        <position position="153"/>
    </location>
</feature>
<evidence type="ECO:0000313" key="1">
    <source>
        <dbReference type="EMBL" id="KAG8156036.1"/>
    </source>
</evidence>
<dbReference type="AlphaFoldDB" id="A0AAV6TDT9"/>
<protein>
    <submittedName>
        <fullName evidence="1">Uncharacterized protein</fullName>
    </submittedName>
</protein>
<organism evidence="1 2">
    <name type="scientific">Oedothorax gibbosus</name>
    <dbReference type="NCBI Taxonomy" id="931172"/>
    <lineage>
        <taxon>Eukaryota</taxon>
        <taxon>Metazoa</taxon>
        <taxon>Ecdysozoa</taxon>
        <taxon>Arthropoda</taxon>
        <taxon>Chelicerata</taxon>
        <taxon>Arachnida</taxon>
        <taxon>Araneae</taxon>
        <taxon>Araneomorphae</taxon>
        <taxon>Entelegynae</taxon>
        <taxon>Araneoidea</taxon>
        <taxon>Linyphiidae</taxon>
        <taxon>Erigoninae</taxon>
        <taxon>Oedothorax</taxon>
    </lineage>
</organism>
<dbReference type="Proteomes" id="UP000827092">
    <property type="component" value="Unassembled WGS sequence"/>
</dbReference>
<keyword evidence="2" id="KW-1185">Reference proteome</keyword>
<sequence>MEPLSTFSPQGSLEYCYYSPRSAPVAAPGGLTPGTFKPHATATLLLMRRKTSRGGNSAVAARYRPNAGASPFSGVVSSVGGVTHPLRIDFHFGPSSGLSRANPKPFMGLMSVSHRRLKNRRLVYPKRQSAFPKVAHWGLSSVSSGLSHARRTS</sequence>
<gene>
    <name evidence="1" type="ORF">JTE90_015390</name>
</gene>
<accession>A0AAV6TDT9</accession>
<name>A0AAV6TDT9_9ARAC</name>
<comment type="caution">
    <text evidence="1">The sequence shown here is derived from an EMBL/GenBank/DDBJ whole genome shotgun (WGS) entry which is preliminary data.</text>
</comment>
<dbReference type="EMBL" id="JAFNEN010006375">
    <property type="protein sequence ID" value="KAG8156036.1"/>
    <property type="molecule type" value="Genomic_DNA"/>
</dbReference>
<evidence type="ECO:0000313" key="2">
    <source>
        <dbReference type="Proteomes" id="UP000827092"/>
    </source>
</evidence>